<dbReference type="AlphaFoldDB" id="A0A0J9FPA9"/>
<protein>
    <submittedName>
        <fullName evidence="1">Uncharacterized protein</fullName>
    </submittedName>
</protein>
<proteinExistence type="predicted"/>
<sequence length="222" mass="24069">MRPGSNQQFLDALEAAGIRTALLARFDFSTGPAFLWTGSHPILVKGSGDSLLDNNMFEPLANGVVVQIGDNSFSYTGSEALTISLAIPSAPSDEIAIASAYPDEWRARPATFWRAIMLQPSDPLAEPAWIFRRVRSGAMDKLEIQADGTMRTLTLTIEGHASLISTATNSTYLDQPRFDPNDTSQKHAVAIANGDVTVYKPTGWAALFPAMQQSQAVIDQIR</sequence>
<dbReference type="RefSeq" id="WP_048938322.1">
    <property type="nucleotide sequence ID" value="NZ_CP020925.1"/>
</dbReference>
<gene>
    <name evidence="1" type="ORF">BV87_09315</name>
</gene>
<reference evidence="1 2" key="1">
    <citation type="submission" date="2017-04" db="EMBL/GenBank/DDBJ databases">
        <title>Characterization, genome and methylation analysis of a phthalic acid esters degrading strain Sphingobium yanoikuyae SHJ.</title>
        <authorList>
            <person name="Feng L."/>
        </authorList>
    </citation>
    <scope>NUCLEOTIDE SEQUENCE [LARGE SCALE GENOMIC DNA]</scope>
    <source>
        <strain evidence="1 2">SHJ</strain>
    </source>
</reference>
<evidence type="ECO:0000313" key="2">
    <source>
        <dbReference type="Proteomes" id="UP000037029"/>
    </source>
</evidence>
<name>A0A0J9FPA9_SPHYA</name>
<organism evidence="1 2">
    <name type="scientific">Sphingobium yanoikuyae</name>
    <name type="common">Sphingomonas yanoikuyae</name>
    <dbReference type="NCBI Taxonomy" id="13690"/>
    <lineage>
        <taxon>Bacteria</taxon>
        <taxon>Pseudomonadati</taxon>
        <taxon>Pseudomonadota</taxon>
        <taxon>Alphaproteobacteria</taxon>
        <taxon>Sphingomonadales</taxon>
        <taxon>Sphingomonadaceae</taxon>
        <taxon>Sphingobium</taxon>
    </lineage>
</organism>
<evidence type="ECO:0000313" key="1">
    <source>
        <dbReference type="EMBL" id="ATP18568.1"/>
    </source>
</evidence>
<accession>A0A0J9FPA9</accession>
<dbReference type="EMBL" id="CP020925">
    <property type="protein sequence ID" value="ATP18568.1"/>
    <property type="molecule type" value="Genomic_DNA"/>
</dbReference>
<dbReference type="Proteomes" id="UP000037029">
    <property type="component" value="Chromosome"/>
</dbReference>